<accession>A0A4Y2TAS1</accession>
<comment type="caution">
    <text evidence="3">The sequence shown here is derived from an EMBL/GenBank/DDBJ whole genome shotgun (WGS) entry which is preliminary data.</text>
</comment>
<dbReference type="Proteomes" id="UP000499080">
    <property type="component" value="Unassembled WGS sequence"/>
</dbReference>
<feature type="signal peptide" evidence="2">
    <location>
        <begin position="1"/>
        <end position="25"/>
    </location>
</feature>
<organism evidence="3 4">
    <name type="scientific">Araneus ventricosus</name>
    <name type="common">Orbweaver spider</name>
    <name type="synonym">Epeira ventricosa</name>
    <dbReference type="NCBI Taxonomy" id="182803"/>
    <lineage>
        <taxon>Eukaryota</taxon>
        <taxon>Metazoa</taxon>
        <taxon>Ecdysozoa</taxon>
        <taxon>Arthropoda</taxon>
        <taxon>Chelicerata</taxon>
        <taxon>Arachnida</taxon>
        <taxon>Araneae</taxon>
        <taxon>Araneomorphae</taxon>
        <taxon>Entelegynae</taxon>
        <taxon>Araneoidea</taxon>
        <taxon>Araneidae</taxon>
        <taxon>Araneus</taxon>
    </lineage>
</organism>
<evidence type="ECO:0000313" key="3">
    <source>
        <dbReference type="EMBL" id="GBN97662.1"/>
    </source>
</evidence>
<name>A0A4Y2TAS1_ARAVE</name>
<protein>
    <submittedName>
        <fullName evidence="3">Uncharacterized protein</fullName>
    </submittedName>
</protein>
<dbReference type="AlphaFoldDB" id="A0A4Y2TAS1"/>
<evidence type="ECO:0000313" key="4">
    <source>
        <dbReference type="Proteomes" id="UP000499080"/>
    </source>
</evidence>
<keyword evidence="2" id="KW-0732">Signal</keyword>
<keyword evidence="4" id="KW-1185">Reference proteome</keyword>
<feature type="region of interest" description="Disordered" evidence="1">
    <location>
        <begin position="41"/>
        <end position="63"/>
    </location>
</feature>
<dbReference type="EMBL" id="BGPR01027268">
    <property type="protein sequence ID" value="GBN97662.1"/>
    <property type="molecule type" value="Genomic_DNA"/>
</dbReference>
<gene>
    <name evidence="3" type="ORF">AVEN_1261_1</name>
</gene>
<evidence type="ECO:0000256" key="1">
    <source>
        <dbReference type="SAM" id="MobiDB-lite"/>
    </source>
</evidence>
<evidence type="ECO:0000256" key="2">
    <source>
        <dbReference type="SAM" id="SignalP"/>
    </source>
</evidence>
<proteinExistence type="predicted"/>
<reference evidence="3 4" key="1">
    <citation type="journal article" date="2019" name="Sci. Rep.">
        <title>Orb-weaving spider Araneus ventricosus genome elucidates the spidroin gene catalogue.</title>
        <authorList>
            <person name="Kono N."/>
            <person name="Nakamura H."/>
            <person name="Ohtoshi R."/>
            <person name="Moran D.A.P."/>
            <person name="Shinohara A."/>
            <person name="Yoshida Y."/>
            <person name="Fujiwara M."/>
            <person name="Mori M."/>
            <person name="Tomita M."/>
            <person name="Arakawa K."/>
        </authorList>
    </citation>
    <scope>NUCLEOTIDE SEQUENCE [LARGE SCALE GENOMIC DNA]</scope>
</reference>
<feature type="chain" id="PRO_5021266028" evidence="2">
    <location>
        <begin position="26"/>
        <end position="111"/>
    </location>
</feature>
<sequence>MKNLLIVIGFWITVGSNFFSHAVEGETAPFGGSIRESLGENTPAGCLFGTQEGKSNRQGRKPMKFRSNQLEGVEFQRTQNPKLHPLIPIWDLASRLEMELEIPLLGEKESG</sequence>